<evidence type="ECO:0000256" key="2">
    <source>
        <dbReference type="ARBA" id="ARBA00023242"/>
    </source>
</evidence>
<dbReference type="CDD" id="cd00067">
    <property type="entry name" value="GAL4"/>
    <property type="match status" value="1"/>
</dbReference>
<dbReference type="EMBL" id="CABFNS010000705">
    <property type="protein sequence ID" value="VUC23385.1"/>
    <property type="molecule type" value="Genomic_DNA"/>
</dbReference>
<evidence type="ECO:0000313" key="5">
    <source>
        <dbReference type="Proteomes" id="UP000766486"/>
    </source>
</evidence>
<comment type="subcellular location">
    <subcellularLocation>
        <location evidence="1">Nucleus</location>
    </subcellularLocation>
</comment>
<reference evidence="4 5" key="1">
    <citation type="submission" date="2019-06" db="EMBL/GenBank/DDBJ databases">
        <authorList>
            <person name="Broberg M."/>
        </authorList>
    </citation>
    <scope>NUCLEOTIDE SEQUENCE [LARGE SCALE GENOMIC DNA]</scope>
</reference>
<dbReference type="Pfam" id="PF11951">
    <property type="entry name" value="Fungal_trans_2"/>
    <property type="match status" value="1"/>
</dbReference>
<gene>
    <name evidence="4" type="ORF">CLO192961_LOCUS117162</name>
</gene>
<dbReference type="InterPro" id="IPR021858">
    <property type="entry name" value="Fun_TF"/>
</dbReference>
<dbReference type="Pfam" id="PF00172">
    <property type="entry name" value="Zn_clus"/>
    <property type="match status" value="1"/>
</dbReference>
<dbReference type="PANTHER" id="PTHR37534">
    <property type="entry name" value="TRANSCRIPTIONAL ACTIVATOR PROTEIN UGA3"/>
    <property type="match status" value="1"/>
</dbReference>
<feature type="domain" description="Zn(2)-C6 fungal-type" evidence="3">
    <location>
        <begin position="16"/>
        <end position="50"/>
    </location>
</feature>
<accession>A0ABY6TXC8</accession>
<organism evidence="4 5">
    <name type="scientific">Bionectria ochroleuca</name>
    <name type="common">Gliocladium roseum</name>
    <dbReference type="NCBI Taxonomy" id="29856"/>
    <lineage>
        <taxon>Eukaryota</taxon>
        <taxon>Fungi</taxon>
        <taxon>Dikarya</taxon>
        <taxon>Ascomycota</taxon>
        <taxon>Pezizomycotina</taxon>
        <taxon>Sordariomycetes</taxon>
        <taxon>Hypocreomycetidae</taxon>
        <taxon>Hypocreales</taxon>
        <taxon>Bionectriaceae</taxon>
        <taxon>Clonostachys</taxon>
    </lineage>
</organism>
<protein>
    <recommendedName>
        <fullName evidence="3">Zn(2)-C6 fungal-type domain-containing protein</fullName>
    </recommendedName>
</protein>
<comment type="caution">
    <text evidence="4">The sequence shown here is derived from an EMBL/GenBank/DDBJ whole genome shotgun (WGS) entry which is preliminary data.</text>
</comment>
<dbReference type="InterPro" id="IPR001138">
    <property type="entry name" value="Zn2Cys6_DnaBD"/>
</dbReference>
<dbReference type="SUPFAM" id="SSF57701">
    <property type="entry name" value="Zn2/Cys6 DNA-binding domain"/>
    <property type="match status" value="1"/>
</dbReference>
<dbReference type="InterPro" id="IPR036864">
    <property type="entry name" value="Zn2-C6_fun-type_DNA-bd_sf"/>
</dbReference>
<sequence length="477" mass="53280">MECAISPLIRDTPSGACWTCQEYLRACDASLPRCRTCAKHGLTCSGYGNKLSLANEGLTSTRQGRKHRKSTLMRKTFTAQETPSSMPSLALPAEQSYFVQHFSHNIARIGLAIDHHGNGYRWLLPMAMSEPALLNAALAVAASHHSRWQQKTDDVSQKYLRASCKDLKQRFTNPKLTHSTVTLATMLLLSTYEVFLGSDRWKGHLQAIHGWIRSRGDCSDLDPFLKDWVCMLEVQASLSLGTATIPDLDPWMEASVDRKETIDALFGCSVRLPKLMAVASRLLAASKNGELVPSEVQSQADSLQDQIRATCIPQDAVPMLGLACHHKSRAFSNTSGLSEDELRHRATATAEIFRHATHIFVYRITHRPEIPLCSEMQESLYSALELLTHVPDAIGPGANLGWCLVVLGTELEAVDFRRYITSRWAGLHLLGVHNTKNGEKILNEVWNHRDLMKRGYPMASERWQDTMLRIGQAQILI</sequence>
<keyword evidence="5" id="KW-1185">Reference proteome</keyword>
<evidence type="ECO:0000313" key="4">
    <source>
        <dbReference type="EMBL" id="VUC23385.1"/>
    </source>
</evidence>
<dbReference type="Proteomes" id="UP000766486">
    <property type="component" value="Unassembled WGS sequence"/>
</dbReference>
<proteinExistence type="predicted"/>
<evidence type="ECO:0000256" key="1">
    <source>
        <dbReference type="ARBA" id="ARBA00004123"/>
    </source>
</evidence>
<keyword evidence="2" id="KW-0539">Nucleus</keyword>
<name>A0ABY6TXC8_BIOOC</name>
<dbReference type="PANTHER" id="PTHR37534:SF49">
    <property type="entry name" value="LYSINE BIOSYNTHESIS REGULATORY PROTEIN LYS14"/>
    <property type="match status" value="1"/>
</dbReference>
<evidence type="ECO:0000259" key="3">
    <source>
        <dbReference type="Pfam" id="PF00172"/>
    </source>
</evidence>